<dbReference type="Pfam" id="PF15915">
    <property type="entry name" value="BAT"/>
    <property type="match status" value="1"/>
</dbReference>
<dbReference type="Pfam" id="PF04967">
    <property type="entry name" value="HTH_10"/>
    <property type="match status" value="1"/>
</dbReference>
<dbReference type="PANTHER" id="PTHR34236">
    <property type="entry name" value="DIMETHYL SULFOXIDE REDUCTASE TRANSCRIPTIONAL ACTIVATOR"/>
    <property type="match status" value="1"/>
</dbReference>
<evidence type="ECO:0000256" key="1">
    <source>
        <dbReference type="ARBA" id="ARBA00023015"/>
    </source>
</evidence>
<evidence type="ECO:0000259" key="3">
    <source>
        <dbReference type="Pfam" id="PF04967"/>
    </source>
</evidence>
<keyword evidence="2" id="KW-0804">Transcription</keyword>
<evidence type="ECO:0000313" key="5">
    <source>
        <dbReference type="EMBL" id="MFC4357239.1"/>
    </source>
</evidence>
<evidence type="ECO:0000256" key="2">
    <source>
        <dbReference type="ARBA" id="ARBA00023163"/>
    </source>
</evidence>
<feature type="domain" description="Bacterioopsin transcriptional activator GAF and HTH associated" evidence="4">
    <location>
        <begin position="23"/>
        <end position="133"/>
    </location>
</feature>
<keyword evidence="1" id="KW-0805">Transcription regulation</keyword>
<gene>
    <name evidence="5" type="ORF">ACFO0N_04660</name>
</gene>
<reference evidence="5 6" key="1">
    <citation type="journal article" date="2019" name="Int. J. Syst. Evol. Microbiol.">
        <title>The Global Catalogue of Microorganisms (GCM) 10K type strain sequencing project: providing services to taxonomists for standard genome sequencing and annotation.</title>
        <authorList>
            <consortium name="The Broad Institute Genomics Platform"/>
            <consortium name="The Broad Institute Genome Sequencing Center for Infectious Disease"/>
            <person name="Wu L."/>
            <person name="Ma J."/>
        </authorList>
    </citation>
    <scope>NUCLEOTIDE SEQUENCE [LARGE SCALE GENOMIC DNA]</scope>
    <source>
        <strain evidence="5 6">CGMCC 1.12553</strain>
    </source>
</reference>
<dbReference type="EMBL" id="JBHSDS010000003">
    <property type="protein sequence ID" value="MFC4357239.1"/>
    <property type="molecule type" value="Genomic_DNA"/>
</dbReference>
<evidence type="ECO:0000313" key="6">
    <source>
        <dbReference type="Proteomes" id="UP001595921"/>
    </source>
</evidence>
<name>A0ABD5P908_9EURY</name>
<comment type="caution">
    <text evidence="5">The sequence shown here is derived from an EMBL/GenBank/DDBJ whole genome shotgun (WGS) entry which is preliminary data.</text>
</comment>
<evidence type="ECO:0000259" key="4">
    <source>
        <dbReference type="Pfam" id="PF15915"/>
    </source>
</evidence>
<dbReference type="PANTHER" id="PTHR34236:SF1">
    <property type="entry name" value="DIMETHYL SULFOXIDE REDUCTASE TRANSCRIPTIONAL ACTIVATOR"/>
    <property type="match status" value="1"/>
</dbReference>
<dbReference type="AlphaFoldDB" id="A0ABD5P908"/>
<proteinExistence type="predicted"/>
<feature type="domain" description="HTH bat-type" evidence="3">
    <location>
        <begin position="154"/>
        <end position="205"/>
    </location>
</feature>
<sequence length="218" mass="23782">MPVVTDISLSGDSFPLGHLLELDDSFTVEFERLVPTGNAVLPFFWVPAGSVDAAVEALDDRSLVASVEVLTEVENRALLQVEWTDAVNGVVDALLETDGAIVSGKAVRGSWKFRLRFPDHYQLRQFTALCTESDVAFDVEGVYNPHPPGDESRLTSVQWDTLMAAHEKGYFEVPRRATLSDLAAEFDVSEQAISQRLRRAMNVVVAGLAFGESDAPGA</sequence>
<dbReference type="Proteomes" id="UP001595921">
    <property type="component" value="Unassembled WGS sequence"/>
</dbReference>
<dbReference type="InterPro" id="IPR031803">
    <property type="entry name" value="BAT_GAF/HTH-assoc"/>
</dbReference>
<dbReference type="InterPro" id="IPR007050">
    <property type="entry name" value="HTH_bacterioopsin"/>
</dbReference>
<dbReference type="RefSeq" id="WP_267622458.1">
    <property type="nucleotide sequence ID" value="NZ_JAODIW010000006.1"/>
</dbReference>
<protein>
    <submittedName>
        <fullName evidence="5">Helix-turn-helix domain-containing protein</fullName>
    </submittedName>
</protein>
<keyword evidence="6" id="KW-1185">Reference proteome</keyword>
<organism evidence="5 6">
    <name type="scientific">Halobium salinum</name>
    <dbReference type="NCBI Taxonomy" id="1364940"/>
    <lineage>
        <taxon>Archaea</taxon>
        <taxon>Methanobacteriati</taxon>
        <taxon>Methanobacteriota</taxon>
        <taxon>Stenosarchaea group</taxon>
        <taxon>Halobacteria</taxon>
        <taxon>Halobacteriales</taxon>
        <taxon>Haloferacaceae</taxon>
        <taxon>Halobium</taxon>
    </lineage>
</organism>
<accession>A0ABD5P908</accession>